<dbReference type="PANTHER" id="PTHR19134">
    <property type="entry name" value="RECEPTOR-TYPE TYROSINE-PROTEIN PHOSPHATASE"/>
    <property type="match status" value="1"/>
</dbReference>
<dbReference type="Pfam" id="PF00102">
    <property type="entry name" value="Y_phosphatase"/>
    <property type="match status" value="1"/>
</dbReference>
<dbReference type="EMBL" id="KZ270922">
    <property type="protein sequence ID" value="OZC05506.1"/>
    <property type="molecule type" value="Genomic_DNA"/>
</dbReference>
<reference evidence="3 4" key="1">
    <citation type="submission" date="2015-12" db="EMBL/GenBank/DDBJ databases">
        <title>Draft genome of the nematode, Onchocerca flexuosa.</title>
        <authorList>
            <person name="Mitreva M."/>
        </authorList>
    </citation>
    <scope>NUCLEOTIDE SEQUENCE [LARGE SCALE GENOMIC DNA]</scope>
    <source>
        <strain evidence="3">Red Deer</strain>
    </source>
</reference>
<gene>
    <name evidence="3" type="ORF">X798_07520</name>
</gene>
<evidence type="ECO:0000259" key="2">
    <source>
        <dbReference type="PROSITE" id="PS50056"/>
    </source>
</evidence>
<evidence type="ECO:0000259" key="1">
    <source>
        <dbReference type="PROSITE" id="PS50055"/>
    </source>
</evidence>
<dbReference type="PRINTS" id="PR00700">
    <property type="entry name" value="PRTYPHPHTASE"/>
</dbReference>
<protein>
    <recommendedName>
        <fullName evidence="5">Tyrosine-protein phosphatase domain-containing protein</fullName>
    </recommendedName>
</protein>
<keyword evidence="4" id="KW-1185">Reference proteome</keyword>
<dbReference type="OrthoDB" id="10253954at2759"/>
<feature type="domain" description="Tyrosine-protein phosphatase" evidence="1">
    <location>
        <begin position="67"/>
        <end position="146"/>
    </location>
</feature>
<name>A0A238BKT2_9BILA</name>
<dbReference type="Gene3D" id="3.90.190.10">
    <property type="entry name" value="Protein tyrosine phosphatase superfamily"/>
    <property type="match status" value="1"/>
</dbReference>
<dbReference type="InterPro" id="IPR029021">
    <property type="entry name" value="Prot-tyrosine_phosphatase-like"/>
</dbReference>
<evidence type="ECO:0000313" key="3">
    <source>
        <dbReference type="EMBL" id="OZC05506.1"/>
    </source>
</evidence>
<dbReference type="InterPro" id="IPR000387">
    <property type="entry name" value="Tyr_Pase_dom"/>
</dbReference>
<dbReference type="InterPro" id="IPR016130">
    <property type="entry name" value="Tyr_Pase_AS"/>
</dbReference>
<feature type="non-terminal residue" evidence="3">
    <location>
        <position position="1"/>
    </location>
</feature>
<dbReference type="InterPro" id="IPR000242">
    <property type="entry name" value="PTP_cat"/>
</dbReference>
<evidence type="ECO:0000313" key="4">
    <source>
        <dbReference type="Proteomes" id="UP000242913"/>
    </source>
</evidence>
<dbReference type="Proteomes" id="UP000242913">
    <property type="component" value="Unassembled WGS sequence"/>
</dbReference>
<dbReference type="PROSITE" id="PS50055">
    <property type="entry name" value="TYR_PHOSPHATASE_PTP"/>
    <property type="match status" value="1"/>
</dbReference>
<accession>A0A238BKT2</accession>
<dbReference type="PANTHER" id="PTHR19134:SF495">
    <property type="entry name" value="TYROSINE-PROTEIN PHOSPHATASE 69D"/>
    <property type="match status" value="1"/>
</dbReference>
<sequence length="146" mass="16020">RRIQPTIANGSLSGTPALISYEVRGIIGDTATDLSAVIVSIKSHSSSLRGSTDSILNKISSNSKRNSQFSNNNMHLNDARAETEFINKTSEVRHVVQYHYTSWNDLQAPECTTGLLRFLSKLRKLDDYIRSPVVVHCSAGVGRTGT</sequence>
<feature type="non-terminal residue" evidence="3">
    <location>
        <position position="146"/>
    </location>
</feature>
<organism evidence="3 4">
    <name type="scientific">Onchocerca flexuosa</name>
    <dbReference type="NCBI Taxonomy" id="387005"/>
    <lineage>
        <taxon>Eukaryota</taxon>
        <taxon>Metazoa</taxon>
        <taxon>Ecdysozoa</taxon>
        <taxon>Nematoda</taxon>
        <taxon>Chromadorea</taxon>
        <taxon>Rhabditida</taxon>
        <taxon>Spirurina</taxon>
        <taxon>Spiruromorpha</taxon>
        <taxon>Filarioidea</taxon>
        <taxon>Onchocercidae</taxon>
        <taxon>Onchocerca</taxon>
    </lineage>
</organism>
<dbReference type="GO" id="GO:0004725">
    <property type="term" value="F:protein tyrosine phosphatase activity"/>
    <property type="evidence" value="ECO:0007669"/>
    <property type="project" value="InterPro"/>
</dbReference>
<proteinExistence type="predicted"/>
<dbReference type="AlphaFoldDB" id="A0A238BKT2"/>
<evidence type="ECO:0008006" key="5">
    <source>
        <dbReference type="Google" id="ProtNLM"/>
    </source>
</evidence>
<dbReference type="InterPro" id="IPR050348">
    <property type="entry name" value="Protein-Tyr_Phosphatase"/>
</dbReference>
<dbReference type="PROSITE" id="PS00383">
    <property type="entry name" value="TYR_PHOSPHATASE_1"/>
    <property type="match status" value="1"/>
</dbReference>
<dbReference type="PROSITE" id="PS50056">
    <property type="entry name" value="TYR_PHOSPHATASE_2"/>
    <property type="match status" value="1"/>
</dbReference>
<dbReference type="SUPFAM" id="SSF52799">
    <property type="entry name" value="(Phosphotyrosine protein) phosphatases II"/>
    <property type="match status" value="1"/>
</dbReference>
<feature type="domain" description="Tyrosine specific protein phosphatases" evidence="2">
    <location>
        <begin position="116"/>
        <end position="146"/>
    </location>
</feature>